<dbReference type="SUPFAM" id="SSF51905">
    <property type="entry name" value="FAD/NAD(P)-binding domain"/>
    <property type="match status" value="1"/>
</dbReference>
<dbReference type="EMBL" id="UOFT01000028">
    <property type="protein sequence ID" value="VAW92787.1"/>
    <property type="molecule type" value="Genomic_DNA"/>
</dbReference>
<dbReference type="NCBIfam" id="NF005548">
    <property type="entry name" value="PRK07208.1-4"/>
    <property type="match status" value="1"/>
</dbReference>
<evidence type="ECO:0000313" key="2">
    <source>
        <dbReference type="EMBL" id="VAW92787.1"/>
    </source>
</evidence>
<dbReference type="GO" id="GO:0008767">
    <property type="term" value="F:UDP-galactopyranose mutase activity"/>
    <property type="evidence" value="ECO:0007669"/>
    <property type="project" value="TreeGrafter"/>
</dbReference>
<protein>
    <recommendedName>
        <fullName evidence="1">Amine oxidase domain-containing protein</fullName>
    </recommendedName>
</protein>
<evidence type="ECO:0000259" key="1">
    <source>
        <dbReference type="Pfam" id="PF01593"/>
    </source>
</evidence>
<organism evidence="2">
    <name type="scientific">hydrothermal vent metagenome</name>
    <dbReference type="NCBI Taxonomy" id="652676"/>
    <lineage>
        <taxon>unclassified sequences</taxon>
        <taxon>metagenomes</taxon>
        <taxon>ecological metagenomes</taxon>
    </lineage>
</organism>
<dbReference type="Pfam" id="PF13450">
    <property type="entry name" value="NAD_binding_8"/>
    <property type="match status" value="1"/>
</dbReference>
<dbReference type="GO" id="GO:0050660">
    <property type="term" value="F:flavin adenine dinucleotide binding"/>
    <property type="evidence" value="ECO:0007669"/>
    <property type="project" value="TreeGrafter"/>
</dbReference>
<accession>A0A3B0ZZK4</accession>
<dbReference type="PANTHER" id="PTHR21197:SF0">
    <property type="entry name" value="UDP-GALACTOPYRANOSE MUTASE"/>
    <property type="match status" value="1"/>
</dbReference>
<gene>
    <name evidence="2" type="ORF">MNBD_GAMMA23-356</name>
</gene>
<dbReference type="AlphaFoldDB" id="A0A3B0ZZK4"/>
<dbReference type="GO" id="GO:0016491">
    <property type="term" value="F:oxidoreductase activity"/>
    <property type="evidence" value="ECO:0007669"/>
    <property type="project" value="InterPro"/>
</dbReference>
<dbReference type="Pfam" id="PF01593">
    <property type="entry name" value="Amino_oxidase"/>
    <property type="match status" value="1"/>
</dbReference>
<sequence>MLSHLEGRSDMAKKAEHVIILGGGPGGLATGHEVSTKGGKVTVLEKNDFVGGLCRTIEDKGYRFDLGGHRWFSKNEDLNNWFRHLMEGEIVIVERISRIYYNRKFFFYPIRFSDIFKNTGPITIVYAGLAFFWSAISQALFNKPIITMKQAYVSQFGTKLYDMFFRMYSEKVWGKPCEELSADWVSQRSKGLSVWTTVRDALIGSNNKVTSLIDEFMYPQYGYMRIPERLTEDIKSSGSDVLLESAVSRIQYHGPNDFEVFYVNSNKEEKSVRGDSVVSTIPFGYLAQILEPACSQEVKDAANALEFRDLVTVNVMIKRKQVSPDTWLYIQDDDIIFGRFHEPKNWSKDMVPDDEHTSLVLECFCTAGDDIWNMSDEDISERCLRDLVDKLKFIKEDEYEGSTVIRTKYCYPVYDLEYAGKLKVINEYLAGFEGLNISGRGGIFRYNNADHSVEMGLMLGQKLLGYDIDHMAVNTEDDYQEIIGENEARRDKYIFELPENFIARQEKEAGAA</sequence>
<dbReference type="InterPro" id="IPR036188">
    <property type="entry name" value="FAD/NAD-bd_sf"/>
</dbReference>
<dbReference type="PRINTS" id="PR00419">
    <property type="entry name" value="ADXRDTASE"/>
</dbReference>
<proteinExistence type="predicted"/>
<feature type="domain" description="Amine oxidase" evidence="1">
    <location>
        <begin position="189"/>
        <end position="404"/>
    </location>
</feature>
<name>A0A3B0ZZK4_9ZZZZ</name>
<dbReference type="PANTHER" id="PTHR21197">
    <property type="entry name" value="UDP-GALACTOPYRANOSE MUTASE"/>
    <property type="match status" value="1"/>
</dbReference>
<dbReference type="InterPro" id="IPR002937">
    <property type="entry name" value="Amino_oxidase"/>
</dbReference>
<reference evidence="2" key="1">
    <citation type="submission" date="2018-06" db="EMBL/GenBank/DDBJ databases">
        <authorList>
            <person name="Zhirakovskaya E."/>
        </authorList>
    </citation>
    <scope>NUCLEOTIDE SEQUENCE</scope>
</reference>
<dbReference type="Gene3D" id="3.50.50.60">
    <property type="entry name" value="FAD/NAD(P)-binding domain"/>
    <property type="match status" value="1"/>
</dbReference>
<dbReference type="GO" id="GO:0005829">
    <property type="term" value="C:cytosol"/>
    <property type="evidence" value="ECO:0007669"/>
    <property type="project" value="TreeGrafter"/>
</dbReference>